<organism evidence="2 3">
    <name type="scientific">Hymenobacter cellulosilyticus</name>
    <dbReference type="NCBI Taxonomy" id="2932248"/>
    <lineage>
        <taxon>Bacteria</taxon>
        <taxon>Pseudomonadati</taxon>
        <taxon>Bacteroidota</taxon>
        <taxon>Cytophagia</taxon>
        <taxon>Cytophagales</taxon>
        <taxon>Hymenobacteraceae</taxon>
        <taxon>Hymenobacter</taxon>
    </lineage>
</organism>
<proteinExistence type="predicted"/>
<dbReference type="EMBL" id="CP095046">
    <property type="protein sequence ID" value="UOQ72868.1"/>
    <property type="molecule type" value="Genomic_DNA"/>
</dbReference>
<evidence type="ECO:0000313" key="3">
    <source>
        <dbReference type="Proteomes" id="UP000831796"/>
    </source>
</evidence>
<dbReference type="KEGG" id="hcu:MUN79_02445"/>
<name>A0A8T9Q9R8_9BACT</name>
<sequence>MHVKLNALFLVAALGLVACDKDDDATEEPDNGSFPTETLTASPTTIRVSDLPAPFASQSVTNYPQVLNERPANARLKVPRATPPTSLPMTCPRAAGWRWLPTATYSWPR</sequence>
<feature type="region of interest" description="Disordered" evidence="1">
    <location>
        <begin position="22"/>
        <end position="42"/>
    </location>
</feature>
<dbReference type="Proteomes" id="UP000831796">
    <property type="component" value="Chromosome"/>
</dbReference>
<feature type="compositionally biased region" description="Polar residues" evidence="1">
    <location>
        <begin position="33"/>
        <end position="42"/>
    </location>
</feature>
<protein>
    <submittedName>
        <fullName evidence="2">Uncharacterized protein</fullName>
    </submittedName>
</protein>
<evidence type="ECO:0000313" key="2">
    <source>
        <dbReference type="EMBL" id="UOQ72868.1"/>
    </source>
</evidence>
<gene>
    <name evidence="2" type="ORF">MUN79_02445</name>
</gene>
<evidence type="ECO:0000256" key="1">
    <source>
        <dbReference type="SAM" id="MobiDB-lite"/>
    </source>
</evidence>
<reference evidence="2" key="1">
    <citation type="submission" date="2022-04" db="EMBL/GenBank/DDBJ databases">
        <title>Hymenobacter sp. isolated from the air.</title>
        <authorList>
            <person name="Won M."/>
            <person name="Lee C.-M."/>
            <person name="Woen H.-Y."/>
            <person name="Kwon S.-W."/>
        </authorList>
    </citation>
    <scope>NUCLEOTIDE SEQUENCE</scope>
    <source>
        <strain evidence="2">5116S-3</strain>
    </source>
</reference>
<dbReference type="RefSeq" id="WP_244676226.1">
    <property type="nucleotide sequence ID" value="NZ_CP095046.1"/>
</dbReference>
<accession>A0A8T9Q9R8</accession>
<keyword evidence="3" id="KW-1185">Reference proteome</keyword>
<dbReference type="AlphaFoldDB" id="A0A8T9Q9R8"/>
<dbReference type="PROSITE" id="PS51257">
    <property type="entry name" value="PROKAR_LIPOPROTEIN"/>
    <property type="match status" value="1"/>
</dbReference>